<dbReference type="InterPro" id="IPR027443">
    <property type="entry name" value="IPNS-like_sf"/>
</dbReference>
<evidence type="ECO:0000256" key="1">
    <source>
        <dbReference type="ARBA" id="ARBA00007730"/>
    </source>
</evidence>
<feature type="region of interest" description="Disordered" evidence="4">
    <location>
        <begin position="50"/>
        <end position="104"/>
    </location>
</feature>
<dbReference type="AlphaFoldDB" id="A0AAD8XZS3"/>
<dbReference type="EC" id="1.14.11.16" evidence="6"/>
<accession>A0AAD8XZS3</accession>
<dbReference type="EMBL" id="JATAAI010000029">
    <property type="protein sequence ID" value="KAK1736458.1"/>
    <property type="molecule type" value="Genomic_DNA"/>
</dbReference>
<dbReference type="SUPFAM" id="SSF51197">
    <property type="entry name" value="Clavaminate synthase-like"/>
    <property type="match status" value="1"/>
</dbReference>
<dbReference type="Gene3D" id="2.60.120.330">
    <property type="entry name" value="B-lactam Antibiotic, Isopenicillin N Synthase, Chain"/>
    <property type="match status" value="1"/>
</dbReference>
<reference evidence="6" key="1">
    <citation type="submission" date="2023-06" db="EMBL/GenBank/DDBJ databases">
        <title>Survivors Of The Sea: Transcriptome response of Skeletonema marinoi to long-term dormancy.</title>
        <authorList>
            <person name="Pinder M.I.M."/>
            <person name="Kourtchenko O."/>
            <person name="Robertson E.K."/>
            <person name="Larsson T."/>
            <person name="Maumus F."/>
            <person name="Osuna-Cruz C.M."/>
            <person name="Vancaester E."/>
            <person name="Stenow R."/>
            <person name="Vandepoele K."/>
            <person name="Ploug H."/>
            <person name="Bruchert V."/>
            <person name="Godhe A."/>
            <person name="Topel M."/>
        </authorList>
    </citation>
    <scope>NUCLEOTIDE SEQUENCE</scope>
    <source>
        <strain evidence="6">R05AC</strain>
    </source>
</reference>
<dbReference type="InterPro" id="IPR051821">
    <property type="entry name" value="Asp/Asn_beta-hydroxylase"/>
</dbReference>
<feature type="compositionally biased region" description="Basic and acidic residues" evidence="4">
    <location>
        <begin position="91"/>
        <end position="104"/>
    </location>
</feature>
<gene>
    <name evidence="6" type="ORF">QTG54_013058</name>
</gene>
<dbReference type="GO" id="GO:0016020">
    <property type="term" value="C:membrane"/>
    <property type="evidence" value="ECO:0007669"/>
    <property type="project" value="TreeGrafter"/>
</dbReference>
<name>A0AAD8XZS3_9STRA</name>
<comment type="similarity">
    <text evidence="1">Belongs to the aspartyl/asparaginyl beta-hydroxylase family.</text>
</comment>
<dbReference type="InterPro" id="IPR007803">
    <property type="entry name" value="Asp/Arg/Pro-Hydrxlase"/>
</dbReference>
<dbReference type="PANTHER" id="PTHR46332:SF5">
    <property type="entry name" value="ASPARTATE BETA-HYDROXYLASE DOMAIN CONTAINING 2"/>
    <property type="match status" value="1"/>
</dbReference>
<evidence type="ECO:0000259" key="5">
    <source>
        <dbReference type="Pfam" id="PF05118"/>
    </source>
</evidence>
<feature type="domain" description="Aspartyl/asparaginy/proline hydroxylase" evidence="5">
    <location>
        <begin position="222"/>
        <end position="385"/>
    </location>
</feature>
<protein>
    <submittedName>
        <fullName evidence="6">Aspartyl/asparaginyl beta-hydroxylase</fullName>
        <ecNumber evidence="6">1.14.11.16</ecNumber>
    </submittedName>
</protein>
<keyword evidence="3 6" id="KW-0560">Oxidoreductase</keyword>
<feature type="compositionally biased region" description="Gly residues" evidence="4">
    <location>
        <begin position="55"/>
        <end position="65"/>
    </location>
</feature>
<sequence length="422" mass="46808">MVQSSSLLTAAAVAIISSTSHHRVECFAPPSISIQSAASTTKNSSLYAKKKAKSSGGGGFGGGFGSPTPTKKKSSRGKSGRSDLISALNDDDSKKKESKSFSRTYVKSEQEDMLNDLAAKSSTTIIGKAVAKSPHYNTPEMDPFWQLLPSLISTKFPTASDKDLERVAGMVEFSIGAGKVEDNVVENPWRPHTELHAYMPGLGEAEPFLDPDQLDLCKQLSENYDVISSEYEALLEERFDRKGNDRFQSVTSMNYEAGWKTMVLFYNGHRIKDFPYHLCPVTTKIMESVPIAGRIAGFNRQQPQSGIPLHSDGNNMWLTCQMGIKVPPTITNEAGEDVPSAHIRVGPETRHWEEGHCLLYDTTYEHETFNSHPTEERVVLHVDFFNTLKMTPLEIKVLQYIYDMREQFMKAEGVAKVGAQVL</sequence>
<evidence type="ECO:0000313" key="7">
    <source>
        <dbReference type="Proteomes" id="UP001224775"/>
    </source>
</evidence>
<comment type="caution">
    <text evidence="6">The sequence shown here is derived from an EMBL/GenBank/DDBJ whole genome shotgun (WGS) entry which is preliminary data.</text>
</comment>
<dbReference type="GO" id="GO:0062101">
    <property type="term" value="F:peptidyl-aspartic acid 3-dioxygenase activity"/>
    <property type="evidence" value="ECO:0007669"/>
    <property type="project" value="UniProtKB-EC"/>
</dbReference>
<dbReference type="Proteomes" id="UP001224775">
    <property type="component" value="Unassembled WGS sequence"/>
</dbReference>
<proteinExistence type="inferred from homology"/>
<evidence type="ECO:0000256" key="3">
    <source>
        <dbReference type="ARBA" id="ARBA00023002"/>
    </source>
</evidence>
<evidence type="ECO:0000256" key="2">
    <source>
        <dbReference type="ARBA" id="ARBA00022964"/>
    </source>
</evidence>
<feature type="compositionally biased region" description="Basic residues" evidence="4">
    <location>
        <begin position="70"/>
        <end position="79"/>
    </location>
</feature>
<keyword evidence="7" id="KW-1185">Reference proteome</keyword>
<dbReference type="PANTHER" id="PTHR46332">
    <property type="entry name" value="ASPARTATE BETA-HYDROXYLASE DOMAIN-CONTAINING PROTEIN 2"/>
    <property type="match status" value="1"/>
</dbReference>
<evidence type="ECO:0000256" key="4">
    <source>
        <dbReference type="SAM" id="MobiDB-lite"/>
    </source>
</evidence>
<organism evidence="6 7">
    <name type="scientific">Skeletonema marinoi</name>
    <dbReference type="NCBI Taxonomy" id="267567"/>
    <lineage>
        <taxon>Eukaryota</taxon>
        <taxon>Sar</taxon>
        <taxon>Stramenopiles</taxon>
        <taxon>Ochrophyta</taxon>
        <taxon>Bacillariophyta</taxon>
        <taxon>Coscinodiscophyceae</taxon>
        <taxon>Thalassiosirophycidae</taxon>
        <taxon>Thalassiosirales</taxon>
        <taxon>Skeletonemataceae</taxon>
        <taxon>Skeletonema</taxon>
        <taxon>Skeletonema marinoi-dohrnii complex</taxon>
    </lineage>
</organism>
<keyword evidence="2" id="KW-0223">Dioxygenase</keyword>
<evidence type="ECO:0000313" key="6">
    <source>
        <dbReference type="EMBL" id="KAK1736458.1"/>
    </source>
</evidence>
<dbReference type="Pfam" id="PF05118">
    <property type="entry name" value="Asp_Arg_Hydrox"/>
    <property type="match status" value="1"/>
</dbReference>